<reference evidence="1 2" key="1">
    <citation type="journal article" date="2018" name="PLoS Genet.">
        <title>Population sequencing reveals clonal diversity and ancestral inbreeding in the grapevine cultivar Chardonnay.</title>
        <authorList>
            <person name="Roach M.J."/>
            <person name="Johnson D.L."/>
            <person name="Bohlmann J."/>
            <person name="van Vuuren H.J."/>
            <person name="Jones S.J."/>
            <person name="Pretorius I.S."/>
            <person name="Schmidt S.A."/>
            <person name="Borneman A.R."/>
        </authorList>
    </citation>
    <scope>NUCLEOTIDE SEQUENCE [LARGE SCALE GENOMIC DNA]</scope>
    <source>
        <strain evidence="2">cv. Chardonnay</strain>
        <tissue evidence="1">Leaf</tissue>
    </source>
</reference>
<dbReference type="Proteomes" id="UP000288805">
    <property type="component" value="Unassembled WGS sequence"/>
</dbReference>
<evidence type="ECO:0000313" key="2">
    <source>
        <dbReference type="Proteomes" id="UP000288805"/>
    </source>
</evidence>
<sequence length="183" mass="20354">MSENKTKKDRCSLWLKEAARYGAEPVEPVPNRFSWCSSWLTEAASYGAEPLNRFRTGSDGWCSSWLTEAASYGAEPVEPVPNRFSRCSAWLTEAASYGAELIEPVPNLFSRAEASPTLSTQEMLLTFCSSHQQDFPSPKCPSTEIPFISMGTTPLITSLRLTRPAHSLQFFQLASPPRIHMDS</sequence>
<dbReference type="AlphaFoldDB" id="A0A438DCF3"/>
<dbReference type="EMBL" id="QGNW01001689">
    <property type="protein sequence ID" value="RVW33140.1"/>
    <property type="molecule type" value="Genomic_DNA"/>
</dbReference>
<gene>
    <name evidence="1" type="ORF">CK203_094861</name>
</gene>
<name>A0A438DCF3_VITVI</name>
<evidence type="ECO:0000313" key="1">
    <source>
        <dbReference type="EMBL" id="RVW33140.1"/>
    </source>
</evidence>
<comment type="caution">
    <text evidence="1">The sequence shown here is derived from an EMBL/GenBank/DDBJ whole genome shotgun (WGS) entry which is preliminary data.</text>
</comment>
<organism evidence="1 2">
    <name type="scientific">Vitis vinifera</name>
    <name type="common">Grape</name>
    <dbReference type="NCBI Taxonomy" id="29760"/>
    <lineage>
        <taxon>Eukaryota</taxon>
        <taxon>Viridiplantae</taxon>
        <taxon>Streptophyta</taxon>
        <taxon>Embryophyta</taxon>
        <taxon>Tracheophyta</taxon>
        <taxon>Spermatophyta</taxon>
        <taxon>Magnoliopsida</taxon>
        <taxon>eudicotyledons</taxon>
        <taxon>Gunneridae</taxon>
        <taxon>Pentapetalae</taxon>
        <taxon>rosids</taxon>
        <taxon>Vitales</taxon>
        <taxon>Vitaceae</taxon>
        <taxon>Viteae</taxon>
        <taxon>Vitis</taxon>
    </lineage>
</organism>
<accession>A0A438DCF3</accession>
<protein>
    <submittedName>
        <fullName evidence="1">Uncharacterized protein</fullName>
    </submittedName>
</protein>
<proteinExistence type="predicted"/>